<protein>
    <submittedName>
        <fullName evidence="2">N-lysine methyltransferase METTL21A</fullName>
    </submittedName>
</protein>
<dbReference type="EMBL" id="LHPF02000013">
    <property type="protein sequence ID" value="PSC71827.1"/>
    <property type="molecule type" value="Genomic_DNA"/>
</dbReference>
<dbReference type="OrthoDB" id="513683at2759"/>
<feature type="compositionally biased region" description="Pro residues" evidence="1">
    <location>
        <begin position="266"/>
        <end position="278"/>
    </location>
</feature>
<keyword evidence="2" id="KW-0489">Methyltransferase</keyword>
<sequence>MQPAGALAEQPPQQPQQQTAQPLPQPVQPPPSMQRQQQQGEQQQQQQPLQQQPEHHQRQEPPGVSPATQALLSGEARGLESRRFEVAGVEVHIRQDLRGSNALRPLDDDRVWAGDAARGGDADAAAPPILTADDLSRVGLAVWQAGFVLADLLLRRPPFGSWHGVSALDLGCGTGLVGILLSLAGAEVTLTDQPHIVPLADANAQANLTPGLHRWRVVTYTWGQGNPAAALLQPPDGQQGSAAPAAAAAAAAAAATAAAAGQGVPGAPPPLQQPPPGALPLTAGSLPSRSYDVVTAADVVYQPEVYAELAATLAALAAPHTLVLLSYKQRGLQEGSLLSLLEAAGFAVQPVPDSSLAPEYQGGTYRVVRATRID</sequence>
<accession>A0A2P6VCL8</accession>
<feature type="compositionally biased region" description="Pro residues" evidence="1">
    <location>
        <begin position="23"/>
        <end position="32"/>
    </location>
</feature>
<feature type="compositionally biased region" description="Low complexity" evidence="1">
    <location>
        <begin position="1"/>
        <end position="22"/>
    </location>
</feature>
<proteinExistence type="predicted"/>
<feature type="compositionally biased region" description="Low complexity" evidence="1">
    <location>
        <begin position="33"/>
        <end position="52"/>
    </location>
</feature>
<gene>
    <name evidence="2" type="ORF">C2E20_4841</name>
</gene>
<name>A0A2P6VCL8_9CHLO</name>
<dbReference type="Gene3D" id="3.40.50.150">
    <property type="entry name" value="Vaccinia Virus protein VP39"/>
    <property type="match status" value="1"/>
</dbReference>
<evidence type="ECO:0000256" key="1">
    <source>
        <dbReference type="SAM" id="MobiDB-lite"/>
    </source>
</evidence>
<dbReference type="PANTHER" id="PTHR14614:SF132">
    <property type="entry name" value="PROTEIN-LYSINE METHYLTRANSFERASE C42C1.13"/>
    <property type="match status" value="1"/>
</dbReference>
<keyword evidence="3" id="KW-1185">Reference proteome</keyword>
<dbReference type="STRING" id="554055.A0A2P6VCL8"/>
<dbReference type="InterPro" id="IPR019410">
    <property type="entry name" value="Methyltransf_16"/>
</dbReference>
<feature type="region of interest" description="Disordered" evidence="1">
    <location>
        <begin position="261"/>
        <end position="283"/>
    </location>
</feature>
<dbReference type="GO" id="GO:0032259">
    <property type="term" value="P:methylation"/>
    <property type="evidence" value="ECO:0007669"/>
    <property type="project" value="UniProtKB-KW"/>
</dbReference>
<evidence type="ECO:0000313" key="2">
    <source>
        <dbReference type="EMBL" id="PSC71827.1"/>
    </source>
</evidence>
<dbReference type="GO" id="GO:0008168">
    <property type="term" value="F:methyltransferase activity"/>
    <property type="evidence" value="ECO:0007669"/>
    <property type="project" value="UniProtKB-KW"/>
</dbReference>
<dbReference type="PANTHER" id="PTHR14614">
    <property type="entry name" value="HEPATOCELLULAR CARCINOMA-ASSOCIATED ANTIGEN"/>
    <property type="match status" value="1"/>
</dbReference>
<dbReference type="AlphaFoldDB" id="A0A2P6VCL8"/>
<organism evidence="2 3">
    <name type="scientific">Micractinium conductrix</name>
    <dbReference type="NCBI Taxonomy" id="554055"/>
    <lineage>
        <taxon>Eukaryota</taxon>
        <taxon>Viridiplantae</taxon>
        <taxon>Chlorophyta</taxon>
        <taxon>core chlorophytes</taxon>
        <taxon>Trebouxiophyceae</taxon>
        <taxon>Chlorellales</taxon>
        <taxon>Chlorellaceae</taxon>
        <taxon>Chlorella clade</taxon>
        <taxon>Micractinium</taxon>
    </lineage>
</organism>
<dbReference type="Proteomes" id="UP000239649">
    <property type="component" value="Unassembled WGS sequence"/>
</dbReference>
<keyword evidence="2" id="KW-0808">Transferase</keyword>
<dbReference type="InterPro" id="IPR029063">
    <property type="entry name" value="SAM-dependent_MTases_sf"/>
</dbReference>
<reference evidence="2 3" key="1">
    <citation type="journal article" date="2018" name="Plant J.">
        <title>Genome sequences of Chlorella sorokiniana UTEX 1602 and Micractinium conductrix SAG 241.80: implications to maltose excretion by a green alga.</title>
        <authorList>
            <person name="Arriola M.B."/>
            <person name="Velmurugan N."/>
            <person name="Zhang Y."/>
            <person name="Plunkett M.H."/>
            <person name="Hondzo H."/>
            <person name="Barney B.M."/>
        </authorList>
    </citation>
    <scope>NUCLEOTIDE SEQUENCE [LARGE SCALE GENOMIC DNA]</scope>
    <source>
        <strain evidence="2 3">SAG 241.80</strain>
    </source>
</reference>
<comment type="caution">
    <text evidence="2">The sequence shown here is derived from an EMBL/GenBank/DDBJ whole genome shotgun (WGS) entry which is preliminary data.</text>
</comment>
<evidence type="ECO:0000313" key="3">
    <source>
        <dbReference type="Proteomes" id="UP000239649"/>
    </source>
</evidence>
<dbReference type="Pfam" id="PF10294">
    <property type="entry name" value="Methyltransf_16"/>
    <property type="match status" value="2"/>
</dbReference>
<feature type="region of interest" description="Disordered" evidence="1">
    <location>
        <begin position="1"/>
        <end position="68"/>
    </location>
</feature>
<dbReference type="SUPFAM" id="SSF53335">
    <property type="entry name" value="S-adenosyl-L-methionine-dependent methyltransferases"/>
    <property type="match status" value="1"/>
</dbReference>